<evidence type="ECO:0000256" key="1">
    <source>
        <dbReference type="ARBA" id="ARBA00022475"/>
    </source>
</evidence>
<comment type="caution">
    <text evidence="6">The sequence shown here is derived from an EMBL/GenBank/DDBJ whole genome shotgun (WGS) entry which is preliminary data.</text>
</comment>
<name>A0A2N3HV88_9BACT</name>
<keyword evidence="3 5" id="KW-1133">Transmembrane helix</keyword>
<organism evidence="6 7">
    <name type="scientific">Labilibaculum filiforme</name>
    <dbReference type="NCBI Taxonomy" id="1940526"/>
    <lineage>
        <taxon>Bacteria</taxon>
        <taxon>Pseudomonadati</taxon>
        <taxon>Bacteroidota</taxon>
        <taxon>Bacteroidia</taxon>
        <taxon>Marinilabiliales</taxon>
        <taxon>Marinifilaceae</taxon>
        <taxon>Labilibaculum</taxon>
    </lineage>
</organism>
<keyword evidence="1" id="KW-1003">Cell membrane</keyword>
<evidence type="ECO:0000256" key="2">
    <source>
        <dbReference type="ARBA" id="ARBA00022692"/>
    </source>
</evidence>
<dbReference type="InterPro" id="IPR022853">
    <property type="entry name" value="FloA"/>
</dbReference>
<dbReference type="EMBL" id="MVDD01000010">
    <property type="protein sequence ID" value="PKQ61974.1"/>
    <property type="molecule type" value="Genomic_DNA"/>
</dbReference>
<protein>
    <submittedName>
        <fullName evidence="6">Uncharacterized protein</fullName>
    </submittedName>
</protein>
<evidence type="ECO:0000313" key="7">
    <source>
        <dbReference type="Proteomes" id="UP000233535"/>
    </source>
</evidence>
<sequence>MIEIFIVSIIIALIFTPTIFKFIQAIRMGAKISFERGMGMSFRKTFKMELIKAIALSQKLNYNIDLYILEAHFLAGGSPLRCVEALEYAKQKGIHLEFSLVAGADLAGKDLIDAINKTKEIFKLEFSESRIQDSKLNFFKFEFKGEYKLNFGGVCFATIDKKQLIKEVKEKLTKYLENSEPIGNSRINKILSEVIFDDKYWESKGLILVNQEVTLQPIKD</sequence>
<dbReference type="Proteomes" id="UP000233535">
    <property type="component" value="Unassembled WGS sequence"/>
</dbReference>
<evidence type="ECO:0000313" key="6">
    <source>
        <dbReference type="EMBL" id="PKQ61974.1"/>
    </source>
</evidence>
<keyword evidence="4 5" id="KW-0472">Membrane</keyword>
<proteinExistence type="predicted"/>
<dbReference type="Pfam" id="PF12127">
    <property type="entry name" value="FloA"/>
    <property type="match status" value="1"/>
</dbReference>
<dbReference type="OrthoDB" id="9946350at2"/>
<evidence type="ECO:0000256" key="3">
    <source>
        <dbReference type="ARBA" id="ARBA00022989"/>
    </source>
</evidence>
<dbReference type="RefSeq" id="WP_101262002.1">
    <property type="nucleotide sequence ID" value="NZ_MVDD01000010.1"/>
</dbReference>
<keyword evidence="7" id="KW-1185">Reference proteome</keyword>
<keyword evidence="2 5" id="KW-0812">Transmembrane</keyword>
<evidence type="ECO:0000256" key="5">
    <source>
        <dbReference type="SAM" id="Phobius"/>
    </source>
</evidence>
<gene>
    <name evidence="6" type="ORF">BZG02_13620</name>
</gene>
<dbReference type="AlphaFoldDB" id="A0A2N3HV88"/>
<accession>A0A2N3HV88</accession>
<reference evidence="6 7" key="1">
    <citation type="journal article" date="2017" name="Front. Microbiol.">
        <title>Labilibaculum manganireducens gen. nov., sp. nov. and Labilibaculum filiforme sp. nov., Novel Bacteroidetes Isolated from Subsurface Sediments of the Baltic Sea.</title>
        <authorList>
            <person name="Vandieken V."/>
            <person name="Marshall I.P."/>
            <person name="Niemann H."/>
            <person name="Engelen B."/>
            <person name="Cypionka H."/>
        </authorList>
    </citation>
    <scope>NUCLEOTIDE SEQUENCE [LARGE SCALE GENOMIC DNA]</scope>
    <source>
        <strain evidence="6 7">59.16B</strain>
    </source>
</reference>
<feature type="transmembrane region" description="Helical" evidence="5">
    <location>
        <begin position="6"/>
        <end position="23"/>
    </location>
</feature>
<evidence type="ECO:0000256" key="4">
    <source>
        <dbReference type="ARBA" id="ARBA00023136"/>
    </source>
</evidence>